<dbReference type="Proteomes" id="UP000464577">
    <property type="component" value="Chromosome"/>
</dbReference>
<dbReference type="InterPro" id="IPR008538">
    <property type="entry name" value="Uma2"/>
</dbReference>
<dbReference type="PANTHER" id="PTHR36558">
    <property type="entry name" value="GLR1098 PROTEIN"/>
    <property type="match status" value="1"/>
</dbReference>
<keyword evidence="2" id="KW-0378">Hydrolase</keyword>
<sequence>MEVIQKVQLTDEQVEKLAVGGVVSVPASWDEFMDFLHETFYRVEYHNGQIIIMGLAAFIHELLIGRIITLLTNLYSGTDYYVAGSNVGVLTTEGKGYYNPDITVVKGTPKFRQGSNAIITNPYLLVEVLSESTAAYDLYHKLPKYEQMDSLQEVVIVDRFDQSISTFRRTDTLNVWTQTIYDKPSEQVRIDQFTILQADVFANLPTVKE</sequence>
<gene>
    <name evidence="2" type="ORF">GJR95_07050</name>
</gene>
<dbReference type="Pfam" id="PF05685">
    <property type="entry name" value="Uma2"/>
    <property type="match status" value="1"/>
</dbReference>
<dbReference type="Gene3D" id="3.90.1570.10">
    <property type="entry name" value="tt1808, chain A"/>
    <property type="match status" value="1"/>
</dbReference>
<evidence type="ECO:0000313" key="3">
    <source>
        <dbReference type="Proteomes" id="UP000464577"/>
    </source>
</evidence>
<reference evidence="2 3" key="1">
    <citation type="submission" date="2019-11" db="EMBL/GenBank/DDBJ databases">
        <title>Spirosoma endbachense sp. nov., isolated from a natural salt meadow.</title>
        <authorList>
            <person name="Rojas J."/>
            <person name="Ambika Manirajan B."/>
            <person name="Ratering S."/>
            <person name="Suarez C."/>
            <person name="Geissler-Plaum R."/>
            <person name="Schnell S."/>
        </authorList>
    </citation>
    <scope>NUCLEOTIDE SEQUENCE [LARGE SCALE GENOMIC DNA]</scope>
    <source>
        <strain evidence="2 3">I-24</strain>
    </source>
</reference>
<protein>
    <submittedName>
        <fullName evidence="2">Uma2 family endonuclease</fullName>
    </submittedName>
</protein>
<dbReference type="InterPro" id="IPR011335">
    <property type="entry name" value="Restrct_endonuc-II-like"/>
</dbReference>
<dbReference type="KEGG" id="senf:GJR95_07050"/>
<organism evidence="2 3">
    <name type="scientific">Spirosoma endbachense</name>
    <dbReference type="NCBI Taxonomy" id="2666025"/>
    <lineage>
        <taxon>Bacteria</taxon>
        <taxon>Pseudomonadati</taxon>
        <taxon>Bacteroidota</taxon>
        <taxon>Cytophagia</taxon>
        <taxon>Cytophagales</taxon>
        <taxon>Cytophagaceae</taxon>
        <taxon>Spirosoma</taxon>
    </lineage>
</organism>
<evidence type="ECO:0000313" key="2">
    <source>
        <dbReference type="EMBL" id="QHV94787.1"/>
    </source>
</evidence>
<dbReference type="AlphaFoldDB" id="A0A6P1VSV0"/>
<dbReference type="PANTHER" id="PTHR36558:SF1">
    <property type="entry name" value="RESTRICTION ENDONUCLEASE DOMAIN-CONTAINING PROTEIN-RELATED"/>
    <property type="match status" value="1"/>
</dbReference>
<proteinExistence type="predicted"/>
<dbReference type="RefSeq" id="WP_162385206.1">
    <property type="nucleotide sequence ID" value="NZ_CP045997.1"/>
</dbReference>
<dbReference type="GO" id="GO:0004519">
    <property type="term" value="F:endonuclease activity"/>
    <property type="evidence" value="ECO:0007669"/>
    <property type="project" value="UniProtKB-KW"/>
</dbReference>
<dbReference type="InterPro" id="IPR012296">
    <property type="entry name" value="Nuclease_put_TT1808"/>
</dbReference>
<dbReference type="SUPFAM" id="SSF52980">
    <property type="entry name" value="Restriction endonuclease-like"/>
    <property type="match status" value="1"/>
</dbReference>
<keyword evidence="3" id="KW-1185">Reference proteome</keyword>
<accession>A0A6P1VSV0</accession>
<feature type="domain" description="Putative restriction endonuclease" evidence="1">
    <location>
        <begin position="29"/>
        <end position="190"/>
    </location>
</feature>
<name>A0A6P1VSV0_9BACT</name>
<keyword evidence="2" id="KW-0540">Nuclease</keyword>
<evidence type="ECO:0000259" key="1">
    <source>
        <dbReference type="Pfam" id="PF05685"/>
    </source>
</evidence>
<keyword evidence="2" id="KW-0255">Endonuclease</keyword>
<dbReference type="CDD" id="cd06260">
    <property type="entry name" value="DUF820-like"/>
    <property type="match status" value="1"/>
</dbReference>
<dbReference type="EMBL" id="CP045997">
    <property type="protein sequence ID" value="QHV94787.1"/>
    <property type="molecule type" value="Genomic_DNA"/>
</dbReference>